<evidence type="ECO:0000259" key="2">
    <source>
        <dbReference type="Pfam" id="PF13867"/>
    </source>
</evidence>
<protein>
    <recommendedName>
        <fullName evidence="2">Histone deacetylase complex subunit SAP30 Sin3 binding domain-containing protein</fullName>
    </recommendedName>
</protein>
<feature type="compositionally biased region" description="Acidic residues" evidence="1">
    <location>
        <begin position="271"/>
        <end position="280"/>
    </location>
</feature>
<dbReference type="EMBL" id="LN726786">
    <property type="protein sequence ID" value="CEP11697.1"/>
    <property type="molecule type" value="Genomic_DNA"/>
</dbReference>
<dbReference type="GO" id="GO:0051082">
    <property type="term" value="F:unfolded protein binding"/>
    <property type="evidence" value="ECO:0007669"/>
    <property type="project" value="InterPro"/>
</dbReference>
<feature type="region of interest" description="Disordered" evidence="1">
    <location>
        <begin position="65"/>
        <end position="92"/>
    </location>
</feature>
<dbReference type="AlphaFoldDB" id="A0A0B7N2Q8"/>
<dbReference type="InterPro" id="IPR043183">
    <property type="entry name" value="DNJB2/6-like"/>
</dbReference>
<feature type="compositionally biased region" description="Low complexity" evidence="1">
    <location>
        <begin position="78"/>
        <end position="92"/>
    </location>
</feature>
<gene>
    <name evidence="3" type="primary">PARPA_05579.1 scaffold 18730</name>
</gene>
<proteinExistence type="predicted"/>
<feature type="domain" description="Histone deacetylase complex subunit SAP30 Sin3 binding" evidence="2">
    <location>
        <begin position="2"/>
        <end position="52"/>
    </location>
</feature>
<dbReference type="Proteomes" id="UP000054107">
    <property type="component" value="Unassembled WGS sequence"/>
</dbReference>
<dbReference type="Gene3D" id="6.10.160.20">
    <property type="match status" value="1"/>
</dbReference>
<dbReference type="PANTHER" id="PTHR45168:SF3">
    <property type="entry name" value="DNAJ HEAT SHOCK PROTEIN FAMILY (HSP40) MEMBER B2"/>
    <property type="match status" value="1"/>
</dbReference>
<dbReference type="OrthoDB" id="510958at2759"/>
<accession>A0A0B7N2Q8</accession>
<feature type="region of interest" description="Disordered" evidence="1">
    <location>
        <begin position="215"/>
        <end position="280"/>
    </location>
</feature>
<sequence>MDISVLRKYARVHKIKAKPKASKEELAASVSRHFANQTVKELDTITCFLYTAHYKAEKRRIYDNQADEDDTTQQDYYSTPQPFSTTTTSSTRTRSFRHDPLFATFQFRTPDDIFNQFFGGQDPFKLFMNDPFLGGGIGSGDLHASMMHDSFRSSFDHPQSNNVYNINGMSGASRTMSTTTSIVNGHKHTITKITDANGTRIIEDYGDGRQRVTVNGQEEATPSQQAQQPQQPQQHRIIDGRPSYDMPAIVRPYSSVDLNREYGDNHNAGNYDEEDNSRRP</sequence>
<dbReference type="PANTHER" id="PTHR45168">
    <property type="entry name" value="DNAJ HOMOLOG SUBFAMILY B MEMBER 2"/>
    <property type="match status" value="1"/>
</dbReference>
<reference evidence="3 4" key="1">
    <citation type="submission" date="2014-09" db="EMBL/GenBank/DDBJ databases">
        <authorList>
            <person name="Ellenberger Sabrina"/>
        </authorList>
    </citation>
    <scope>NUCLEOTIDE SEQUENCE [LARGE SCALE GENOMIC DNA]</scope>
    <source>
        <strain evidence="3 4">CBS 412.66</strain>
    </source>
</reference>
<evidence type="ECO:0000313" key="3">
    <source>
        <dbReference type="EMBL" id="CEP11697.1"/>
    </source>
</evidence>
<feature type="compositionally biased region" description="Low complexity" evidence="1">
    <location>
        <begin position="224"/>
        <end position="234"/>
    </location>
</feature>
<dbReference type="STRING" id="35722.A0A0B7N2Q8"/>
<dbReference type="Pfam" id="PF13867">
    <property type="entry name" value="SAP30_Sin3_bdg"/>
    <property type="match status" value="1"/>
</dbReference>
<dbReference type="InterPro" id="IPR038291">
    <property type="entry name" value="SAP30_C_sf"/>
</dbReference>
<evidence type="ECO:0000313" key="4">
    <source>
        <dbReference type="Proteomes" id="UP000054107"/>
    </source>
</evidence>
<name>A0A0B7N2Q8_9FUNG</name>
<dbReference type="GO" id="GO:0030544">
    <property type="term" value="F:Hsp70 protein binding"/>
    <property type="evidence" value="ECO:0007669"/>
    <property type="project" value="InterPro"/>
</dbReference>
<keyword evidence="4" id="KW-1185">Reference proteome</keyword>
<organism evidence="3 4">
    <name type="scientific">Parasitella parasitica</name>
    <dbReference type="NCBI Taxonomy" id="35722"/>
    <lineage>
        <taxon>Eukaryota</taxon>
        <taxon>Fungi</taxon>
        <taxon>Fungi incertae sedis</taxon>
        <taxon>Mucoromycota</taxon>
        <taxon>Mucoromycotina</taxon>
        <taxon>Mucoromycetes</taxon>
        <taxon>Mucorales</taxon>
        <taxon>Mucorineae</taxon>
        <taxon>Mucoraceae</taxon>
        <taxon>Parasitella</taxon>
    </lineage>
</organism>
<evidence type="ECO:0000256" key="1">
    <source>
        <dbReference type="SAM" id="MobiDB-lite"/>
    </source>
</evidence>
<dbReference type="InterPro" id="IPR025718">
    <property type="entry name" value="SAP30_Sin3-bd"/>
</dbReference>